<evidence type="ECO:0000256" key="11">
    <source>
        <dbReference type="RuleBase" id="RU363063"/>
    </source>
</evidence>
<dbReference type="InterPro" id="IPR002659">
    <property type="entry name" value="Glyco_trans_31"/>
</dbReference>
<evidence type="ECO:0000256" key="2">
    <source>
        <dbReference type="ARBA" id="ARBA00008661"/>
    </source>
</evidence>
<keyword evidence="9 11" id="KW-0472">Membrane</keyword>
<keyword evidence="10" id="KW-0325">Glycoprotein</keyword>
<dbReference type="GO" id="GO:0000139">
    <property type="term" value="C:Golgi membrane"/>
    <property type="evidence" value="ECO:0007669"/>
    <property type="project" value="UniProtKB-SubCell"/>
</dbReference>
<evidence type="ECO:0000256" key="4">
    <source>
        <dbReference type="ARBA" id="ARBA00022679"/>
    </source>
</evidence>
<feature type="transmembrane region" description="Helical" evidence="11">
    <location>
        <begin position="7"/>
        <end position="25"/>
    </location>
</feature>
<dbReference type="AlphaFoldDB" id="A0ABD0KH11"/>
<dbReference type="PANTHER" id="PTHR11214">
    <property type="entry name" value="BETA-1,3-N-ACETYLGLUCOSAMINYLTRANSFERASE"/>
    <property type="match status" value="1"/>
</dbReference>
<comment type="subcellular location">
    <subcellularLocation>
        <location evidence="1 11">Golgi apparatus membrane</location>
        <topology evidence="1 11">Single-pass type II membrane protein</topology>
    </subcellularLocation>
</comment>
<name>A0ABD0KH11_9CAEN</name>
<evidence type="ECO:0000256" key="8">
    <source>
        <dbReference type="ARBA" id="ARBA00023034"/>
    </source>
</evidence>
<protein>
    <recommendedName>
        <fullName evidence="11">Hexosyltransferase</fullName>
        <ecNumber evidence="11">2.4.1.-</ecNumber>
    </recommendedName>
</protein>
<keyword evidence="3 11" id="KW-0328">Glycosyltransferase</keyword>
<keyword evidence="6 11" id="KW-0735">Signal-anchor</keyword>
<dbReference type="Proteomes" id="UP001519460">
    <property type="component" value="Unassembled WGS sequence"/>
</dbReference>
<evidence type="ECO:0000256" key="1">
    <source>
        <dbReference type="ARBA" id="ARBA00004323"/>
    </source>
</evidence>
<evidence type="ECO:0000313" key="12">
    <source>
        <dbReference type="EMBL" id="KAK7486317.1"/>
    </source>
</evidence>
<dbReference type="EC" id="2.4.1.-" evidence="11"/>
<evidence type="ECO:0000313" key="13">
    <source>
        <dbReference type="Proteomes" id="UP001519460"/>
    </source>
</evidence>
<accession>A0ABD0KH11</accession>
<evidence type="ECO:0000256" key="5">
    <source>
        <dbReference type="ARBA" id="ARBA00022692"/>
    </source>
</evidence>
<evidence type="ECO:0000256" key="9">
    <source>
        <dbReference type="ARBA" id="ARBA00023136"/>
    </source>
</evidence>
<keyword evidence="8 11" id="KW-0333">Golgi apparatus</keyword>
<reference evidence="12 13" key="1">
    <citation type="journal article" date="2023" name="Sci. Data">
        <title>Genome assembly of the Korean intertidal mud-creeper Batillaria attramentaria.</title>
        <authorList>
            <person name="Patra A.K."/>
            <person name="Ho P.T."/>
            <person name="Jun S."/>
            <person name="Lee S.J."/>
            <person name="Kim Y."/>
            <person name="Won Y.J."/>
        </authorList>
    </citation>
    <scope>NUCLEOTIDE SEQUENCE [LARGE SCALE GENOMIC DNA]</scope>
    <source>
        <strain evidence="12">Wonlab-2016</strain>
    </source>
</reference>
<dbReference type="EMBL" id="JACVVK020000181">
    <property type="protein sequence ID" value="KAK7486317.1"/>
    <property type="molecule type" value="Genomic_DNA"/>
</dbReference>
<dbReference type="FunFam" id="3.90.550.50:FF:000001">
    <property type="entry name" value="Hexosyltransferase"/>
    <property type="match status" value="1"/>
</dbReference>
<comment type="caution">
    <text evidence="12">The sequence shown here is derived from an EMBL/GenBank/DDBJ whole genome shotgun (WGS) entry which is preliminary data.</text>
</comment>
<keyword evidence="5 11" id="KW-0812">Transmembrane</keyword>
<sequence length="378" mass="43048">MRFQLKKIALLIVLYVPFVCIMLTWCTIGDSQKIFATTDTGRYVSGHSVRKSLTKDLMENLTIQGQAMNKVKAENRFGADDRSRRLKLRDTGKESLTDSVTPRPKRCNRCFNSDFPFLIDEPHLCSTQKDQTVEIIFLIVTSFKARMRRDAVRQTWASITQNNTSSYRHVFLFGATPDGALVEIVREESRQFRDVLVSDFLDSYRNLTLKTLMGLRWAATRCRHAKFFMKVDDDVWVNTANLKTALARKGKALQQNLGGMCRTWTTVIRDPKSKWYVSREYFPYEYPSYCVGFAYVGGLGVAEGIAAVSQDTPFFFMEDVYVGFCLEAAGLGIAPIGGFHHNIAHVPMNGTCEPKTMKLIAAHPVYVPRMRMFWGCVQ</sequence>
<gene>
    <name evidence="12" type="ORF">BaRGS_00022487</name>
</gene>
<organism evidence="12 13">
    <name type="scientific">Batillaria attramentaria</name>
    <dbReference type="NCBI Taxonomy" id="370345"/>
    <lineage>
        <taxon>Eukaryota</taxon>
        <taxon>Metazoa</taxon>
        <taxon>Spiralia</taxon>
        <taxon>Lophotrochozoa</taxon>
        <taxon>Mollusca</taxon>
        <taxon>Gastropoda</taxon>
        <taxon>Caenogastropoda</taxon>
        <taxon>Sorbeoconcha</taxon>
        <taxon>Cerithioidea</taxon>
        <taxon>Batillariidae</taxon>
        <taxon>Batillaria</taxon>
    </lineage>
</organism>
<keyword evidence="4" id="KW-0808">Transferase</keyword>
<dbReference type="Gene3D" id="3.90.550.50">
    <property type="match status" value="1"/>
</dbReference>
<proteinExistence type="inferred from homology"/>
<comment type="similarity">
    <text evidence="2 11">Belongs to the glycosyltransferase 31 family.</text>
</comment>
<dbReference type="PANTHER" id="PTHR11214:SF314">
    <property type="entry name" value="HEXOSYLTRANSFERASE"/>
    <property type="match status" value="1"/>
</dbReference>
<keyword evidence="7 11" id="KW-1133">Transmembrane helix</keyword>
<keyword evidence="13" id="KW-1185">Reference proteome</keyword>
<evidence type="ECO:0000256" key="6">
    <source>
        <dbReference type="ARBA" id="ARBA00022968"/>
    </source>
</evidence>
<evidence type="ECO:0000256" key="10">
    <source>
        <dbReference type="ARBA" id="ARBA00023180"/>
    </source>
</evidence>
<evidence type="ECO:0000256" key="3">
    <source>
        <dbReference type="ARBA" id="ARBA00022676"/>
    </source>
</evidence>
<evidence type="ECO:0000256" key="7">
    <source>
        <dbReference type="ARBA" id="ARBA00022989"/>
    </source>
</evidence>
<dbReference type="GO" id="GO:0016757">
    <property type="term" value="F:glycosyltransferase activity"/>
    <property type="evidence" value="ECO:0007669"/>
    <property type="project" value="UniProtKB-KW"/>
</dbReference>
<dbReference type="Pfam" id="PF01762">
    <property type="entry name" value="Galactosyl_T"/>
    <property type="match status" value="1"/>
</dbReference>